<dbReference type="InterPro" id="IPR014048">
    <property type="entry name" value="MethylDNA_cys_MeTrfase_DNA-bd"/>
</dbReference>
<dbReference type="EC" id="2.1.1.63" evidence="8"/>
<evidence type="ECO:0000256" key="4">
    <source>
        <dbReference type="ARBA" id="ARBA00022763"/>
    </source>
</evidence>
<evidence type="ECO:0000313" key="9">
    <source>
        <dbReference type="Proteomes" id="UP001597463"/>
    </source>
</evidence>
<sequence>MSEPSLFPVCGHAVFATRIGLCALAWRDARIAAVQLPEGAAEPTRARLLRGLRQRWPGVADGQWTAVDDAGALPSVALQAVAGVQVLMAGHGAFHAQEHEADGVLPDLRSAFQPAGAVGGGVPGVDTPGAGALPLLGEIELDWHGVSDFHRQVYEWARGIAPGRTATYGEVARALGDAALARAVGQALGANPFAPIVPCHRVLAAGGRPGGFSGGQGPLTKLRMLELEGAAWGGSRSLFEGL</sequence>
<dbReference type="NCBIfam" id="TIGR00589">
    <property type="entry name" value="ogt"/>
    <property type="match status" value="1"/>
</dbReference>
<keyword evidence="2 8" id="KW-0489">Methyltransferase</keyword>
<dbReference type="EMBL" id="JBHUMV010000009">
    <property type="protein sequence ID" value="MFD2756109.1"/>
    <property type="molecule type" value="Genomic_DNA"/>
</dbReference>
<comment type="catalytic activity">
    <reaction evidence="1">
        <text>a 4-O-methyl-thymidine in DNA + L-cysteinyl-[protein] = a thymidine in DNA + S-methyl-L-cysteinyl-[protein]</text>
        <dbReference type="Rhea" id="RHEA:53428"/>
        <dbReference type="Rhea" id="RHEA-COMP:10131"/>
        <dbReference type="Rhea" id="RHEA-COMP:10132"/>
        <dbReference type="Rhea" id="RHEA-COMP:13555"/>
        <dbReference type="Rhea" id="RHEA-COMP:13556"/>
        <dbReference type="ChEBI" id="CHEBI:29950"/>
        <dbReference type="ChEBI" id="CHEBI:82612"/>
        <dbReference type="ChEBI" id="CHEBI:137386"/>
        <dbReference type="ChEBI" id="CHEBI:137387"/>
        <dbReference type="EC" id="2.1.1.63"/>
    </reaction>
</comment>
<dbReference type="GO" id="GO:0032259">
    <property type="term" value="P:methylation"/>
    <property type="evidence" value="ECO:0007669"/>
    <property type="project" value="UniProtKB-KW"/>
</dbReference>
<evidence type="ECO:0000256" key="2">
    <source>
        <dbReference type="ARBA" id="ARBA00022603"/>
    </source>
</evidence>
<dbReference type="InterPro" id="IPR036388">
    <property type="entry name" value="WH-like_DNA-bd_sf"/>
</dbReference>
<organism evidence="8 9">
    <name type="scientific">Comamonas terrae</name>
    <dbReference type="NCBI Taxonomy" id="673548"/>
    <lineage>
        <taxon>Bacteria</taxon>
        <taxon>Pseudomonadati</taxon>
        <taxon>Pseudomonadota</taxon>
        <taxon>Betaproteobacteria</taxon>
        <taxon>Burkholderiales</taxon>
        <taxon>Comamonadaceae</taxon>
        <taxon>Comamonas</taxon>
    </lineage>
</organism>
<dbReference type="Proteomes" id="UP001597463">
    <property type="component" value="Unassembled WGS sequence"/>
</dbReference>
<evidence type="ECO:0000256" key="3">
    <source>
        <dbReference type="ARBA" id="ARBA00022679"/>
    </source>
</evidence>
<feature type="domain" description="Methylated-DNA-[protein]-cysteine S-methyltransferase DNA binding" evidence="7">
    <location>
        <begin position="148"/>
        <end position="230"/>
    </location>
</feature>
<reference evidence="9" key="1">
    <citation type="journal article" date="2019" name="Int. J. Syst. Evol. Microbiol.">
        <title>The Global Catalogue of Microorganisms (GCM) 10K type strain sequencing project: providing services to taxonomists for standard genome sequencing and annotation.</title>
        <authorList>
            <consortium name="The Broad Institute Genomics Platform"/>
            <consortium name="The Broad Institute Genome Sequencing Center for Infectious Disease"/>
            <person name="Wu L."/>
            <person name="Ma J."/>
        </authorList>
    </citation>
    <scope>NUCLEOTIDE SEQUENCE [LARGE SCALE GENOMIC DNA]</scope>
    <source>
        <strain evidence="9">TISTR 1906</strain>
    </source>
</reference>
<dbReference type="InterPro" id="IPR001497">
    <property type="entry name" value="MethylDNA_cys_MeTrfase_AS"/>
</dbReference>
<dbReference type="RefSeq" id="WP_066479326.1">
    <property type="nucleotide sequence ID" value="NZ_BCNT01000009.1"/>
</dbReference>
<accession>A0ABW5UUF9</accession>
<dbReference type="InterPro" id="IPR036217">
    <property type="entry name" value="MethylDNA_cys_MeTrfase_DNAb"/>
</dbReference>
<name>A0ABW5UUF9_9BURK</name>
<keyword evidence="9" id="KW-1185">Reference proteome</keyword>
<dbReference type="SUPFAM" id="SSF46767">
    <property type="entry name" value="Methylated DNA-protein cysteine methyltransferase, C-terminal domain"/>
    <property type="match status" value="1"/>
</dbReference>
<dbReference type="CDD" id="cd06445">
    <property type="entry name" value="ATase"/>
    <property type="match status" value="1"/>
</dbReference>
<keyword evidence="4" id="KW-0227">DNA damage</keyword>
<gene>
    <name evidence="8" type="ORF">ACFSW6_18725</name>
</gene>
<dbReference type="PROSITE" id="PS00374">
    <property type="entry name" value="MGMT"/>
    <property type="match status" value="1"/>
</dbReference>
<evidence type="ECO:0000256" key="1">
    <source>
        <dbReference type="ARBA" id="ARBA00001286"/>
    </source>
</evidence>
<dbReference type="PANTHER" id="PTHR10815">
    <property type="entry name" value="METHYLATED-DNA--PROTEIN-CYSTEINE METHYLTRANSFERASE"/>
    <property type="match status" value="1"/>
</dbReference>
<dbReference type="Pfam" id="PF01035">
    <property type="entry name" value="DNA_binding_1"/>
    <property type="match status" value="1"/>
</dbReference>
<keyword evidence="3 8" id="KW-0808">Transferase</keyword>
<evidence type="ECO:0000259" key="7">
    <source>
        <dbReference type="Pfam" id="PF01035"/>
    </source>
</evidence>
<proteinExistence type="predicted"/>
<keyword evidence="5" id="KW-0234">DNA repair</keyword>
<evidence type="ECO:0000256" key="5">
    <source>
        <dbReference type="ARBA" id="ARBA00023204"/>
    </source>
</evidence>
<evidence type="ECO:0000256" key="6">
    <source>
        <dbReference type="ARBA" id="ARBA00049348"/>
    </source>
</evidence>
<evidence type="ECO:0000313" key="8">
    <source>
        <dbReference type="EMBL" id="MFD2756109.1"/>
    </source>
</evidence>
<dbReference type="PANTHER" id="PTHR10815:SF5">
    <property type="entry name" value="METHYLATED-DNA--PROTEIN-CYSTEINE METHYLTRANSFERASE"/>
    <property type="match status" value="1"/>
</dbReference>
<comment type="caution">
    <text evidence="8">The sequence shown here is derived from an EMBL/GenBank/DDBJ whole genome shotgun (WGS) entry which is preliminary data.</text>
</comment>
<protein>
    <submittedName>
        <fullName evidence="8">Methylated-DNA--[protein]-cysteine S-methyltransferase</fullName>
        <ecNumber evidence="8">2.1.1.63</ecNumber>
    </submittedName>
</protein>
<dbReference type="GO" id="GO:0003908">
    <property type="term" value="F:methylated-DNA-[protein]-cysteine S-methyltransferase activity"/>
    <property type="evidence" value="ECO:0007669"/>
    <property type="project" value="UniProtKB-EC"/>
</dbReference>
<comment type="catalytic activity">
    <reaction evidence="6">
        <text>a 6-O-methyl-2'-deoxyguanosine in DNA + L-cysteinyl-[protein] = S-methyl-L-cysteinyl-[protein] + a 2'-deoxyguanosine in DNA</text>
        <dbReference type="Rhea" id="RHEA:24000"/>
        <dbReference type="Rhea" id="RHEA-COMP:10131"/>
        <dbReference type="Rhea" id="RHEA-COMP:10132"/>
        <dbReference type="Rhea" id="RHEA-COMP:11367"/>
        <dbReference type="Rhea" id="RHEA-COMP:11368"/>
        <dbReference type="ChEBI" id="CHEBI:29950"/>
        <dbReference type="ChEBI" id="CHEBI:82612"/>
        <dbReference type="ChEBI" id="CHEBI:85445"/>
        <dbReference type="ChEBI" id="CHEBI:85448"/>
        <dbReference type="EC" id="2.1.1.63"/>
    </reaction>
</comment>
<dbReference type="Gene3D" id="1.10.10.10">
    <property type="entry name" value="Winged helix-like DNA-binding domain superfamily/Winged helix DNA-binding domain"/>
    <property type="match status" value="1"/>
</dbReference>